<name>A0A0W0TP73_9GAMM</name>
<dbReference type="Proteomes" id="UP000054785">
    <property type="component" value="Unassembled WGS sequence"/>
</dbReference>
<gene>
    <name evidence="1" type="ORF">Lgee_1716</name>
</gene>
<comment type="caution">
    <text evidence="1">The sequence shown here is derived from an EMBL/GenBank/DDBJ whole genome shotgun (WGS) entry which is preliminary data.</text>
</comment>
<evidence type="ECO:0000313" key="2">
    <source>
        <dbReference type="Proteomes" id="UP000054785"/>
    </source>
</evidence>
<dbReference type="InterPro" id="IPR058059">
    <property type="entry name" value="PA3496-like"/>
</dbReference>
<reference evidence="1 2" key="1">
    <citation type="submission" date="2015-11" db="EMBL/GenBank/DDBJ databases">
        <title>Genomic analysis of 38 Legionella species identifies large and diverse effector repertoires.</title>
        <authorList>
            <person name="Burstein D."/>
            <person name="Amaro F."/>
            <person name="Zusman T."/>
            <person name="Lifshitz Z."/>
            <person name="Cohen O."/>
            <person name="Gilbert J.A."/>
            <person name="Pupko T."/>
            <person name="Shuman H.A."/>
            <person name="Segal G."/>
        </authorList>
    </citation>
    <scope>NUCLEOTIDE SEQUENCE [LARGE SCALE GENOMIC DNA]</scope>
    <source>
        <strain evidence="1 2">ATCC 49504</strain>
    </source>
</reference>
<organism evidence="1 2">
    <name type="scientific">Legionella geestiana</name>
    <dbReference type="NCBI Taxonomy" id="45065"/>
    <lineage>
        <taxon>Bacteria</taxon>
        <taxon>Pseudomonadati</taxon>
        <taxon>Pseudomonadota</taxon>
        <taxon>Gammaproteobacteria</taxon>
        <taxon>Legionellales</taxon>
        <taxon>Legionellaceae</taxon>
        <taxon>Legionella</taxon>
    </lineage>
</organism>
<sequence length="55" mass="6483">MSAGRIDEVEQDGEVVESLVIESADVSLSTKLERRRRIEDMMDLKRFKEEEVWEI</sequence>
<protein>
    <submittedName>
        <fullName evidence="1">Uncharacterized protein</fullName>
    </submittedName>
</protein>
<evidence type="ECO:0000313" key="1">
    <source>
        <dbReference type="EMBL" id="KTC97395.1"/>
    </source>
</evidence>
<dbReference type="NCBIfam" id="NF046101">
    <property type="entry name" value="PA3496_fam"/>
    <property type="match status" value="1"/>
</dbReference>
<dbReference type="AlphaFoldDB" id="A0A0W0TP73"/>
<keyword evidence="2" id="KW-1185">Reference proteome</keyword>
<dbReference type="PATRIC" id="fig|45065.4.peg.1866"/>
<accession>A0A0W0TP73</accession>
<dbReference type="RefSeq" id="WP_165476897.1">
    <property type="nucleotide sequence ID" value="NZ_CAAAHN010000004.1"/>
</dbReference>
<proteinExistence type="predicted"/>
<dbReference type="EMBL" id="LNYC01000070">
    <property type="protein sequence ID" value="KTC97395.1"/>
    <property type="molecule type" value="Genomic_DNA"/>
</dbReference>